<protein>
    <submittedName>
        <fullName evidence="2">Uncharacterized protein</fullName>
    </submittedName>
</protein>
<organism evidence="2">
    <name type="scientific">viral metagenome</name>
    <dbReference type="NCBI Taxonomy" id="1070528"/>
    <lineage>
        <taxon>unclassified sequences</taxon>
        <taxon>metagenomes</taxon>
        <taxon>organismal metagenomes</taxon>
    </lineage>
</organism>
<gene>
    <name evidence="1" type="ORF">MM415A00210_0066</name>
    <name evidence="2" type="ORF">MM415B02390_0011</name>
</gene>
<sequence>MPKVMGKVLATKIENKAMIAEIQLNGRMPPKDTNIVVKWGSQRTLSQNSLYWVYLSWLINEAGLKDQGHFSPEALHIDLKAHILAEKIFDKGKFKAIEEASTVILTKSEFSEYLQRVDEAVHEIFGIDTSAFWAMYEGNL</sequence>
<dbReference type="EMBL" id="MT142527">
    <property type="protein sequence ID" value="QJA84341.1"/>
    <property type="molecule type" value="Genomic_DNA"/>
</dbReference>
<dbReference type="EMBL" id="MT142907">
    <property type="protein sequence ID" value="QJA90356.1"/>
    <property type="molecule type" value="Genomic_DNA"/>
</dbReference>
<proteinExistence type="predicted"/>
<dbReference type="AlphaFoldDB" id="A0A6M3L6H1"/>
<evidence type="ECO:0000313" key="2">
    <source>
        <dbReference type="EMBL" id="QJA90356.1"/>
    </source>
</evidence>
<name>A0A6M3L6H1_9ZZZZ</name>
<dbReference type="Gene3D" id="1.10.3790.10">
    <property type="entry name" value="NinB"/>
    <property type="match status" value="1"/>
</dbReference>
<reference evidence="2" key="1">
    <citation type="submission" date="2020-03" db="EMBL/GenBank/DDBJ databases">
        <title>The deep terrestrial virosphere.</title>
        <authorList>
            <person name="Holmfeldt K."/>
            <person name="Nilsson E."/>
            <person name="Simone D."/>
            <person name="Lopez-Fernandez M."/>
            <person name="Wu X."/>
            <person name="de Brujin I."/>
            <person name="Lundin D."/>
            <person name="Andersson A."/>
            <person name="Bertilsson S."/>
            <person name="Dopson M."/>
        </authorList>
    </citation>
    <scope>NUCLEOTIDE SEQUENCE</scope>
    <source>
        <strain evidence="1">MM415A00210</strain>
        <strain evidence="2">MM415B02390</strain>
    </source>
</reference>
<accession>A0A6M3L6H1</accession>
<evidence type="ECO:0000313" key="1">
    <source>
        <dbReference type="EMBL" id="QJA84341.1"/>
    </source>
</evidence>
<dbReference type="InterPro" id="IPR036619">
    <property type="entry name" value="NinB_sf"/>
</dbReference>